<gene>
    <name evidence="1" type="ORF">COR50_20400</name>
</gene>
<name>A0A291QZH3_9BACT</name>
<reference evidence="1 2" key="1">
    <citation type="submission" date="2017-10" db="EMBL/GenBank/DDBJ databases">
        <title>Paenichitinophaga pekingensis gen. nov., sp. nov., isolated from activated sludge.</title>
        <authorList>
            <person name="Jin D."/>
            <person name="Kong X."/>
            <person name="Deng Y."/>
            <person name="Bai Z."/>
        </authorList>
    </citation>
    <scope>NUCLEOTIDE SEQUENCE [LARGE SCALE GENOMIC DNA]</scope>
    <source>
        <strain evidence="1 2">13</strain>
    </source>
</reference>
<dbReference type="EMBL" id="CP023777">
    <property type="protein sequence ID" value="ATL49347.1"/>
    <property type="molecule type" value="Genomic_DNA"/>
</dbReference>
<accession>A0A291QZH3</accession>
<organism evidence="1 2">
    <name type="scientific">Chitinophaga caeni</name>
    <dbReference type="NCBI Taxonomy" id="2029983"/>
    <lineage>
        <taxon>Bacteria</taxon>
        <taxon>Pseudomonadati</taxon>
        <taxon>Bacteroidota</taxon>
        <taxon>Chitinophagia</taxon>
        <taxon>Chitinophagales</taxon>
        <taxon>Chitinophagaceae</taxon>
        <taxon>Chitinophaga</taxon>
    </lineage>
</organism>
<protein>
    <submittedName>
        <fullName evidence="1">Uncharacterized protein</fullName>
    </submittedName>
</protein>
<dbReference type="Proteomes" id="UP000220133">
    <property type="component" value="Chromosome"/>
</dbReference>
<keyword evidence="2" id="KW-1185">Reference proteome</keyword>
<dbReference type="KEGG" id="cbae:COR50_20400"/>
<proteinExistence type="predicted"/>
<dbReference type="AlphaFoldDB" id="A0A291QZH3"/>
<evidence type="ECO:0000313" key="1">
    <source>
        <dbReference type="EMBL" id="ATL49347.1"/>
    </source>
</evidence>
<evidence type="ECO:0000313" key="2">
    <source>
        <dbReference type="Proteomes" id="UP000220133"/>
    </source>
</evidence>
<sequence>MFSLCLVFISHSSQAQRDTTEQPTWVVVALDTTMTWPTFGQCPGDVYAFLLYQLNFRTGKRKIRPGIVIPLSLKIGRLGSVLRFQIPMIPTRYNRPFIEEVKRVVRLMPRWNPAFHLKDGKREAYKSTVYLHVCFNRKFYIDKIQKAEY</sequence>